<accession>A0A381VX22</accession>
<evidence type="ECO:0000313" key="9">
    <source>
        <dbReference type="EMBL" id="SVA44859.1"/>
    </source>
</evidence>
<keyword evidence="4 6" id="KW-1133">Transmembrane helix</keyword>
<evidence type="ECO:0000259" key="7">
    <source>
        <dbReference type="Pfam" id="PF02687"/>
    </source>
</evidence>
<protein>
    <recommendedName>
        <fullName evidence="10">ABC3 transporter permease protein domain-containing protein</fullName>
    </recommendedName>
</protein>
<evidence type="ECO:0008006" key="10">
    <source>
        <dbReference type="Google" id="ProtNLM"/>
    </source>
</evidence>
<dbReference type="PANTHER" id="PTHR30489:SF0">
    <property type="entry name" value="LIPOPROTEIN-RELEASING SYSTEM TRANSMEMBRANE PROTEIN LOLE"/>
    <property type="match status" value="1"/>
</dbReference>
<dbReference type="GO" id="GO:0098797">
    <property type="term" value="C:plasma membrane protein complex"/>
    <property type="evidence" value="ECO:0007669"/>
    <property type="project" value="TreeGrafter"/>
</dbReference>
<keyword evidence="2" id="KW-1003">Cell membrane</keyword>
<evidence type="ECO:0000256" key="6">
    <source>
        <dbReference type="SAM" id="Phobius"/>
    </source>
</evidence>
<feature type="transmembrane region" description="Helical" evidence="6">
    <location>
        <begin position="12"/>
        <end position="35"/>
    </location>
</feature>
<organism evidence="9">
    <name type="scientific">marine metagenome</name>
    <dbReference type="NCBI Taxonomy" id="408172"/>
    <lineage>
        <taxon>unclassified sequences</taxon>
        <taxon>metagenomes</taxon>
        <taxon>ecological metagenomes</taxon>
    </lineage>
</organism>
<evidence type="ECO:0000256" key="4">
    <source>
        <dbReference type="ARBA" id="ARBA00022989"/>
    </source>
</evidence>
<dbReference type="AlphaFoldDB" id="A0A381VX22"/>
<proteinExistence type="predicted"/>
<evidence type="ECO:0000256" key="5">
    <source>
        <dbReference type="ARBA" id="ARBA00023136"/>
    </source>
</evidence>
<feature type="transmembrane region" description="Helical" evidence="6">
    <location>
        <begin position="242"/>
        <end position="266"/>
    </location>
</feature>
<dbReference type="PANTHER" id="PTHR30489">
    <property type="entry name" value="LIPOPROTEIN-RELEASING SYSTEM TRANSMEMBRANE PROTEIN LOLE"/>
    <property type="match status" value="1"/>
</dbReference>
<feature type="transmembrane region" description="Helical" evidence="6">
    <location>
        <begin position="301"/>
        <end position="323"/>
    </location>
</feature>
<evidence type="ECO:0000259" key="8">
    <source>
        <dbReference type="Pfam" id="PF12704"/>
    </source>
</evidence>
<dbReference type="InterPro" id="IPR025857">
    <property type="entry name" value="MacB_PCD"/>
</dbReference>
<keyword evidence="3 6" id="KW-0812">Transmembrane</keyword>
<dbReference type="InterPro" id="IPR051447">
    <property type="entry name" value="Lipoprotein-release_system"/>
</dbReference>
<feature type="domain" description="MacB-like periplasmic core" evidence="8">
    <location>
        <begin position="13"/>
        <end position="215"/>
    </location>
</feature>
<evidence type="ECO:0000256" key="2">
    <source>
        <dbReference type="ARBA" id="ARBA00022475"/>
    </source>
</evidence>
<dbReference type="Pfam" id="PF02687">
    <property type="entry name" value="FtsX"/>
    <property type="match status" value="1"/>
</dbReference>
<reference evidence="9" key="1">
    <citation type="submission" date="2018-05" db="EMBL/GenBank/DDBJ databases">
        <authorList>
            <person name="Lanie J.A."/>
            <person name="Ng W.-L."/>
            <person name="Kazmierczak K.M."/>
            <person name="Andrzejewski T.M."/>
            <person name="Davidsen T.M."/>
            <person name="Wayne K.J."/>
            <person name="Tettelin H."/>
            <person name="Glass J.I."/>
            <person name="Rusch D."/>
            <person name="Podicherti R."/>
            <person name="Tsui H.-C.T."/>
            <person name="Winkler M.E."/>
        </authorList>
    </citation>
    <scope>NUCLEOTIDE SEQUENCE</scope>
</reference>
<evidence type="ECO:0000256" key="1">
    <source>
        <dbReference type="ARBA" id="ARBA00004651"/>
    </source>
</evidence>
<dbReference type="PROSITE" id="PS51257">
    <property type="entry name" value="PROKAR_LIPOPROTEIN"/>
    <property type="match status" value="1"/>
</dbReference>
<evidence type="ECO:0000256" key="3">
    <source>
        <dbReference type="ARBA" id="ARBA00022692"/>
    </source>
</evidence>
<name>A0A381VX22_9ZZZZ</name>
<dbReference type="InterPro" id="IPR003838">
    <property type="entry name" value="ABC3_permease_C"/>
</dbReference>
<sequence>MSRKGPGRFTGIVSMAGMGAGCFALVISLAVLNGFEGQVREKLRGFDGDLRLTGTGLDATIQLLENQPEIQSVMPFKTRQGLIQYRSNQRMVTFKAVDMQMMQSFYNVSIQGEIPQKNGILIGWDTAARLGVRVGDEMIISSPLDQTPSIGFPHRIKTIVNGIFHSQILDYDDRIIFLPAEIGKLLFKRLDRWDGIDLRIHHGINIEDAETNIAAALPKGVILQTWEDIHGTLVKAMRLERLGAISVLSLIILVAAFNLTATLSLITVQKIKEIGILRAMGTPIHTLRNVLIIQGFWRGGWGAFSGLLSGCCLVFIQNITGFIPLPTDIYFMRTLPMKLLPVDILLITVIASGFILISSWGASSKVANIEPQDALQWAK</sequence>
<feature type="transmembrane region" description="Helical" evidence="6">
    <location>
        <begin position="344"/>
        <end position="362"/>
    </location>
</feature>
<dbReference type="EMBL" id="UINC01010051">
    <property type="protein sequence ID" value="SVA44859.1"/>
    <property type="molecule type" value="Genomic_DNA"/>
</dbReference>
<comment type="subcellular location">
    <subcellularLocation>
        <location evidence="1">Cell membrane</location>
        <topology evidence="1">Multi-pass membrane protein</topology>
    </subcellularLocation>
</comment>
<feature type="domain" description="ABC3 transporter permease C-terminal" evidence="7">
    <location>
        <begin position="246"/>
        <end position="371"/>
    </location>
</feature>
<dbReference type="GO" id="GO:0044874">
    <property type="term" value="P:lipoprotein localization to outer membrane"/>
    <property type="evidence" value="ECO:0007669"/>
    <property type="project" value="TreeGrafter"/>
</dbReference>
<gene>
    <name evidence="9" type="ORF">METZ01_LOCUS97713</name>
</gene>
<dbReference type="Pfam" id="PF12704">
    <property type="entry name" value="MacB_PCD"/>
    <property type="match status" value="1"/>
</dbReference>
<keyword evidence="5 6" id="KW-0472">Membrane</keyword>